<dbReference type="InterPro" id="IPR027822">
    <property type="entry name" value="DUF4641"/>
</dbReference>
<dbReference type="PRINTS" id="PR00237">
    <property type="entry name" value="GPCRRHODOPSN"/>
</dbReference>
<feature type="transmembrane region" description="Helical" evidence="18">
    <location>
        <begin position="523"/>
        <end position="545"/>
    </location>
</feature>
<evidence type="ECO:0000256" key="6">
    <source>
        <dbReference type="ARBA" id="ARBA00022657"/>
    </source>
</evidence>
<feature type="transmembrane region" description="Helical" evidence="18">
    <location>
        <begin position="413"/>
        <end position="434"/>
    </location>
</feature>
<evidence type="ECO:0000256" key="13">
    <source>
        <dbReference type="ARBA" id="ARBA00023180"/>
    </source>
</evidence>
<evidence type="ECO:0000256" key="5">
    <source>
        <dbReference type="ARBA" id="ARBA00022641"/>
    </source>
</evidence>
<dbReference type="Pfam" id="PF00001">
    <property type="entry name" value="7tm_1"/>
    <property type="match status" value="1"/>
</dbReference>
<proteinExistence type="inferred from homology"/>
<keyword evidence="4" id="KW-0145">Chemotaxis</keyword>
<evidence type="ECO:0000256" key="17">
    <source>
        <dbReference type="SAM" id="MobiDB-lite"/>
    </source>
</evidence>
<keyword evidence="6" id="KW-0037">Angiogenesis</keyword>
<dbReference type="EMBL" id="KN124216">
    <property type="protein sequence ID" value="KFO21989.1"/>
    <property type="molecule type" value="Genomic_DNA"/>
</dbReference>
<dbReference type="Gene3D" id="1.20.1070.10">
    <property type="entry name" value="Rhodopsin 7-helix transmembrane proteins"/>
    <property type="match status" value="1"/>
</dbReference>
<feature type="transmembrane region" description="Helical" evidence="18">
    <location>
        <begin position="572"/>
        <end position="599"/>
    </location>
</feature>
<evidence type="ECO:0000256" key="15">
    <source>
        <dbReference type="ARBA" id="ARBA00030908"/>
    </source>
</evidence>
<evidence type="ECO:0000256" key="7">
    <source>
        <dbReference type="ARBA" id="ARBA00022692"/>
    </source>
</evidence>
<dbReference type="FunFam" id="1.20.1070.10:FF:000159">
    <property type="entry name" value="C-X-C chemokine receptor type 3"/>
    <property type="match status" value="1"/>
</dbReference>
<comment type="similarity">
    <text evidence="16">Belongs to the G-protein coupled receptor 1 family.</text>
</comment>
<evidence type="ECO:0000256" key="9">
    <source>
        <dbReference type="ARBA" id="ARBA00023040"/>
    </source>
</evidence>
<dbReference type="InterPro" id="IPR000276">
    <property type="entry name" value="GPCR_Rhodpsn"/>
</dbReference>
<keyword evidence="5" id="KW-0765">Sulfation</keyword>
<feature type="region of interest" description="Disordered" evidence="17">
    <location>
        <begin position="95"/>
        <end position="114"/>
    </location>
</feature>
<dbReference type="GO" id="GO:0007204">
    <property type="term" value="P:positive regulation of cytosolic calcium ion concentration"/>
    <property type="evidence" value="ECO:0007669"/>
    <property type="project" value="TreeGrafter"/>
</dbReference>
<dbReference type="GO" id="GO:0060326">
    <property type="term" value="P:cell chemotaxis"/>
    <property type="evidence" value="ECO:0007669"/>
    <property type="project" value="TreeGrafter"/>
</dbReference>
<dbReference type="STRING" id="885580.ENSFDAP00000017430"/>
<dbReference type="eggNOG" id="KOG3656">
    <property type="taxonomic scope" value="Eukaryota"/>
</dbReference>
<evidence type="ECO:0000313" key="20">
    <source>
        <dbReference type="EMBL" id="KFO21989.1"/>
    </source>
</evidence>
<dbReference type="PRINTS" id="PR01532">
    <property type="entry name" value="CXCCHMKINER3"/>
</dbReference>
<dbReference type="SUPFAM" id="SSF81321">
    <property type="entry name" value="Family A G protein-coupled receptor-like"/>
    <property type="match status" value="1"/>
</dbReference>
<dbReference type="GO" id="GO:0006954">
    <property type="term" value="P:inflammatory response"/>
    <property type="evidence" value="ECO:0007669"/>
    <property type="project" value="InterPro"/>
</dbReference>
<dbReference type="CDD" id="cd15180">
    <property type="entry name" value="7tmA_CXCR3"/>
    <property type="match status" value="1"/>
</dbReference>
<gene>
    <name evidence="20" type="ORF">H920_16630</name>
</gene>
<keyword evidence="12 16" id="KW-0675">Receptor</keyword>
<evidence type="ECO:0000256" key="1">
    <source>
        <dbReference type="ARBA" id="ARBA00004651"/>
    </source>
</evidence>
<keyword evidence="10 18" id="KW-0472">Membrane</keyword>
<comment type="subcellular location">
    <subcellularLocation>
        <location evidence="1">Cell membrane</location>
        <topology evidence="1">Multi-pass membrane protein</topology>
    </subcellularLocation>
</comment>
<evidence type="ECO:0000256" key="16">
    <source>
        <dbReference type="RuleBase" id="RU000688"/>
    </source>
</evidence>
<evidence type="ECO:0000256" key="2">
    <source>
        <dbReference type="ARBA" id="ARBA00020038"/>
    </source>
</evidence>
<evidence type="ECO:0000256" key="10">
    <source>
        <dbReference type="ARBA" id="ARBA00023136"/>
    </source>
</evidence>
<evidence type="ECO:0000256" key="14">
    <source>
        <dbReference type="ARBA" id="ARBA00023224"/>
    </source>
</evidence>
<feature type="domain" description="G-protein coupled receptors family 1 profile" evidence="19">
    <location>
        <begin position="425"/>
        <end position="673"/>
    </location>
</feature>
<keyword evidence="7 16" id="KW-0812">Transmembrane</keyword>
<feature type="region of interest" description="Disordered" evidence="17">
    <location>
        <begin position="1"/>
        <end position="68"/>
    </location>
</feature>
<evidence type="ECO:0000313" key="21">
    <source>
        <dbReference type="Proteomes" id="UP000028990"/>
    </source>
</evidence>
<dbReference type="Proteomes" id="UP000028990">
    <property type="component" value="Unassembled WGS sequence"/>
</dbReference>
<organism evidence="20 21">
    <name type="scientific">Fukomys damarensis</name>
    <name type="common">Damaraland mole rat</name>
    <name type="synonym">Cryptomys damarensis</name>
    <dbReference type="NCBI Taxonomy" id="885580"/>
    <lineage>
        <taxon>Eukaryota</taxon>
        <taxon>Metazoa</taxon>
        <taxon>Chordata</taxon>
        <taxon>Craniata</taxon>
        <taxon>Vertebrata</taxon>
        <taxon>Euteleostomi</taxon>
        <taxon>Mammalia</taxon>
        <taxon>Eutheria</taxon>
        <taxon>Euarchontoglires</taxon>
        <taxon>Glires</taxon>
        <taxon>Rodentia</taxon>
        <taxon>Hystricomorpha</taxon>
        <taxon>Bathyergidae</taxon>
        <taxon>Fukomys</taxon>
    </lineage>
</organism>
<evidence type="ECO:0000256" key="18">
    <source>
        <dbReference type="SAM" id="Phobius"/>
    </source>
</evidence>
<keyword evidence="11" id="KW-1015">Disulfide bond</keyword>
<dbReference type="GO" id="GO:0009897">
    <property type="term" value="C:external side of plasma membrane"/>
    <property type="evidence" value="ECO:0007669"/>
    <property type="project" value="TreeGrafter"/>
</dbReference>
<keyword evidence="3" id="KW-1003">Cell membrane</keyword>
<dbReference type="InterPro" id="IPR050119">
    <property type="entry name" value="CCR1-9-like"/>
</dbReference>
<sequence length="720" mass="79214">MSSPRDVSSRGTDFGPEAGEHTEFRPANPTPRRRRQRQARVLWRDSWSPRGNEGEGVVSGHEGEHSIDLPADILPELTSEFEEELTVSRRAVLRGCEGRPGSPADEEEDAPLDSIPYVNIERASVVRQMSNMEAQGTRRYSSRFPALYVETGAAELPSRRVDAKAGPSRRGAMPLSRVQRQRHSAVPLHPSGPKRGQVWGNLKRTTESRVVVSRDAQLPSSDSDPESKPSDEFHGMQPIRVCISRKGGGQAGSTDSKEPEDDQEPTVLAPILERQQPLPGAQGCSQISLIRRTFPNPTTPTPSLRLSLFGPRLIATPPERFHPATRMAECSFPTTSTKAEGQAARNSSNQSTSAAMVLEVSECQVLDASDLASFLENSSISYDYGENKNDSCCDTPPCPQDFSQNFDRAFLPVLYSLLFVLGLLGNGVVAAVLLSQRSALSSTDTFLLHLAVADTLLVLTLPLWAVDAAVQWVFGSGLCKVAGALFNINFYAGALLLACISFDRYLSIVHATQLYRRGPPTRVALTCVVVWGLCLLFALPDFIFLSAHRDDRLNATLCQHTFPRFGRTALRVLQLVAGFLLPLLVMTYCYARILAVLLVSRGQRRLRAMRLVVVVVVAFALCWTPYHLVIMVDILMDLGALARNCGRESHVDVAKSVTSGMGYMHCCLNPLLYAFVGVKFRERLWTLLTRLGCLALQQQPLSSRRDSSWSETTEASYSGL</sequence>
<evidence type="ECO:0000256" key="11">
    <source>
        <dbReference type="ARBA" id="ARBA00023157"/>
    </source>
</evidence>
<dbReference type="PROSITE" id="PS50262">
    <property type="entry name" value="G_PROTEIN_RECEP_F1_2"/>
    <property type="match status" value="1"/>
</dbReference>
<feature type="transmembrane region" description="Helical" evidence="18">
    <location>
        <begin position="446"/>
        <end position="464"/>
    </location>
</feature>
<keyword evidence="13" id="KW-0325">Glycoprotein</keyword>
<feature type="transmembrane region" description="Helical" evidence="18">
    <location>
        <begin position="611"/>
        <end position="632"/>
    </location>
</feature>
<dbReference type="PROSITE" id="PS00237">
    <property type="entry name" value="G_PROTEIN_RECEP_F1_1"/>
    <property type="match status" value="1"/>
</dbReference>
<evidence type="ECO:0000256" key="8">
    <source>
        <dbReference type="ARBA" id="ARBA00022989"/>
    </source>
</evidence>
<dbReference type="GO" id="GO:0016493">
    <property type="term" value="F:C-C chemokine receptor activity"/>
    <property type="evidence" value="ECO:0007669"/>
    <property type="project" value="TreeGrafter"/>
</dbReference>
<dbReference type="GO" id="GO:0001525">
    <property type="term" value="P:angiogenesis"/>
    <property type="evidence" value="ECO:0007669"/>
    <property type="project" value="UniProtKB-KW"/>
</dbReference>
<keyword evidence="8 18" id="KW-1133">Transmembrane helix</keyword>
<keyword evidence="14 16" id="KW-0807">Transducer</keyword>
<dbReference type="AlphaFoldDB" id="A0A091CRU0"/>
<evidence type="ECO:0000259" key="19">
    <source>
        <dbReference type="PROSITE" id="PS50262"/>
    </source>
</evidence>
<dbReference type="GO" id="GO:0019722">
    <property type="term" value="P:calcium-mediated signaling"/>
    <property type="evidence" value="ECO:0007669"/>
    <property type="project" value="TreeGrafter"/>
</dbReference>
<accession>A0A091CRU0</accession>
<dbReference type="Pfam" id="PF15483">
    <property type="entry name" value="DUF4641"/>
    <property type="match status" value="1"/>
</dbReference>
<dbReference type="GO" id="GO:0002685">
    <property type="term" value="P:regulation of leukocyte migration"/>
    <property type="evidence" value="ECO:0007669"/>
    <property type="project" value="InterPro"/>
</dbReference>
<protein>
    <recommendedName>
        <fullName evidence="2">C-X-C chemokine receptor type 3</fullName>
    </recommendedName>
    <alternativeName>
        <fullName evidence="15">Interferon-inducible protein 10 receptor</fullName>
    </alternativeName>
</protein>
<feature type="compositionally biased region" description="Polar residues" evidence="17">
    <location>
        <begin position="1"/>
        <end position="11"/>
    </location>
</feature>
<dbReference type="PANTHER" id="PTHR10489">
    <property type="entry name" value="CELL ADHESION MOLECULE"/>
    <property type="match status" value="1"/>
</dbReference>
<dbReference type="GO" id="GO:0006955">
    <property type="term" value="P:immune response"/>
    <property type="evidence" value="ECO:0007669"/>
    <property type="project" value="TreeGrafter"/>
</dbReference>
<evidence type="ECO:0000256" key="12">
    <source>
        <dbReference type="ARBA" id="ARBA00023170"/>
    </source>
</evidence>
<dbReference type="InterPro" id="IPR004070">
    <property type="entry name" value="Chemokine_CXCR3"/>
</dbReference>
<dbReference type="GO" id="GO:0019957">
    <property type="term" value="F:C-C chemokine binding"/>
    <property type="evidence" value="ECO:0007669"/>
    <property type="project" value="TreeGrafter"/>
</dbReference>
<dbReference type="GO" id="GO:0016494">
    <property type="term" value="F:C-X-C chemokine receptor activity"/>
    <property type="evidence" value="ECO:0007669"/>
    <property type="project" value="InterPro"/>
</dbReference>
<feature type="region of interest" description="Disordered" evidence="17">
    <location>
        <begin position="158"/>
        <end position="264"/>
    </location>
</feature>
<feature type="transmembrane region" description="Helical" evidence="18">
    <location>
        <begin position="484"/>
        <end position="502"/>
    </location>
</feature>
<dbReference type="InterPro" id="IPR017452">
    <property type="entry name" value="GPCR_Rhodpsn_7TM"/>
</dbReference>
<evidence type="ECO:0000256" key="3">
    <source>
        <dbReference type="ARBA" id="ARBA00022475"/>
    </source>
</evidence>
<evidence type="ECO:0000256" key="4">
    <source>
        <dbReference type="ARBA" id="ARBA00022500"/>
    </source>
</evidence>
<feature type="compositionally biased region" description="Basic and acidic residues" evidence="17">
    <location>
        <begin position="225"/>
        <end position="234"/>
    </location>
</feature>
<dbReference type="PANTHER" id="PTHR10489:SF671">
    <property type="entry name" value="C-X-C CHEMOKINE RECEPTOR TYPE 3"/>
    <property type="match status" value="1"/>
</dbReference>
<name>A0A091CRU0_FUKDA</name>
<keyword evidence="21" id="KW-1185">Reference proteome</keyword>
<reference evidence="20 21" key="1">
    <citation type="submission" date="2013-11" db="EMBL/GenBank/DDBJ databases">
        <title>The Damaraland mole rat (Fukomys damarensis) genome and evolution of African mole rats.</title>
        <authorList>
            <person name="Gladyshev V.N."/>
            <person name="Fang X."/>
        </authorList>
    </citation>
    <scope>NUCLEOTIDE SEQUENCE [LARGE SCALE GENOMIC DNA]</scope>
    <source>
        <tissue evidence="20">Liver</tissue>
    </source>
</reference>
<keyword evidence="9 16" id="KW-0297">G-protein coupled receptor</keyword>